<accession>A0ABQ9EH65</accession>
<feature type="non-terminal residue" evidence="3">
    <location>
        <position position="173"/>
    </location>
</feature>
<dbReference type="PANTHER" id="PTHR10977:SF3">
    <property type="entry name" value="DIPHOSPHOMEVALONATE DECARBOXYLASE"/>
    <property type="match status" value="1"/>
</dbReference>
<name>A0ABQ9EH65_TEGGR</name>
<feature type="non-terminal residue" evidence="3">
    <location>
        <position position="1"/>
    </location>
</feature>
<dbReference type="InterPro" id="IPR053859">
    <property type="entry name" value="MVD-like_N"/>
</dbReference>
<evidence type="ECO:0008006" key="5">
    <source>
        <dbReference type="Google" id="ProtNLM"/>
    </source>
</evidence>
<proteinExistence type="predicted"/>
<dbReference type="Proteomes" id="UP001217089">
    <property type="component" value="Unassembled WGS sequence"/>
</dbReference>
<evidence type="ECO:0000313" key="4">
    <source>
        <dbReference type="Proteomes" id="UP001217089"/>
    </source>
</evidence>
<dbReference type="Gene3D" id="3.30.230.10">
    <property type="match status" value="1"/>
</dbReference>
<evidence type="ECO:0000259" key="1">
    <source>
        <dbReference type="Pfam" id="PF18376"/>
    </source>
</evidence>
<feature type="domain" description="Mvd1 C-terminal" evidence="1">
    <location>
        <begin position="95"/>
        <end position="152"/>
    </location>
</feature>
<dbReference type="InterPro" id="IPR036554">
    <property type="entry name" value="GHMP_kinase_C_sf"/>
</dbReference>
<dbReference type="InterPro" id="IPR014721">
    <property type="entry name" value="Ribsml_uS5_D2-typ_fold_subgr"/>
</dbReference>
<dbReference type="InterPro" id="IPR020568">
    <property type="entry name" value="Ribosomal_Su5_D2-typ_SF"/>
</dbReference>
<evidence type="ECO:0000259" key="2">
    <source>
        <dbReference type="Pfam" id="PF22700"/>
    </source>
</evidence>
<keyword evidence="4" id="KW-1185">Reference proteome</keyword>
<protein>
    <recommendedName>
        <fullName evidence="5">Mevalonate pyrophosphate decarboxylase</fullName>
    </recommendedName>
</protein>
<evidence type="ECO:0000313" key="3">
    <source>
        <dbReference type="EMBL" id="KAJ8302922.1"/>
    </source>
</evidence>
<dbReference type="PANTHER" id="PTHR10977">
    <property type="entry name" value="DIPHOSPHOMEVALONATE DECARBOXYLASE"/>
    <property type="match status" value="1"/>
</dbReference>
<gene>
    <name evidence="3" type="ORF">KUTeg_019318</name>
</gene>
<dbReference type="SUPFAM" id="SSF55060">
    <property type="entry name" value="GHMP Kinase, C-terminal domain"/>
    <property type="match status" value="1"/>
</dbReference>
<dbReference type="EMBL" id="JARBDR010000917">
    <property type="protein sequence ID" value="KAJ8302922.1"/>
    <property type="molecule type" value="Genomic_DNA"/>
</dbReference>
<dbReference type="InterPro" id="IPR041431">
    <property type="entry name" value="Mvd1_C"/>
</dbReference>
<dbReference type="Pfam" id="PF18376">
    <property type="entry name" value="MDD_C"/>
    <property type="match status" value="1"/>
</dbReference>
<comment type="caution">
    <text evidence="3">The sequence shown here is derived from an EMBL/GenBank/DDBJ whole genome shotgun (WGS) entry which is preliminary data.</text>
</comment>
<dbReference type="Pfam" id="PF22700">
    <property type="entry name" value="MVD-like_N"/>
    <property type="match status" value="1"/>
</dbReference>
<reference evidence="3 4" key="1">
    <citation type="submission" date="2022-12" db="EMBL/GenBank/DDBJ databases">
        <title>Chromosome-level genome of Tegillarca granosa.</title>
        <authorList>
            <person name="Kim J."/>
        </authorList>
    </citation>
    <scope>NUCLEOTIDE SEQUENCE [LARGE SCALE GENOMIC DNA]</scope>
    <source>
        <strain evidence="3">Teg-2019</strain>
        <tissue evidence="3">Adductor muscle</tissue>
    </source>
</reference>
<feature type="domain" description="Diphosphomevalonate decarboxylase-like N-terminal" evidence="2">
    <location>
        <begin position="9"/>
        <end position="79"/>
    </location>
</feature>
<dbReference type="SUPFAM" id="SSF54211">
    <property type="entry name" value="Ribosomal protein S5 domain 2-like"/>
    <property type="match status" value="1"/>
</dbReference>
<organism evidence="3 4">
    <name type="scientific">Tegillarca granosa</name>
    <name type="common">Malaysian cockle</name>
    <name type="synonym">Anadara granosa</name>
    <dbReference type="NCBI Taxonomy" id="220873"/>
    <lineage>
        <taxon>Eukaryota</taxon>
        <taxon>Metazoa</taxon>
        <taxon>Spiralia</taxon>
        <taxon>Lophotrochozoa</taxon>
        <taxon>Mollusca</taxon>
        <taxon>Bivalvia</taxon>
        <taxon>Autobranchia</taxon>
        <taxon>Pteriomorphia</taxon>
        <taxon>Arcoida</taxon>
        <taxon>Arcoidea</taxon>
        <taxon>Arcidae</taxon>
        <taxon>Tegillarca</taxon>
    </lineage>
</organism>
<dbReference type="Gene3D" id="3.30.70.890">
    <property type="entry name" value="GHMP kinase, C-terminal domain"/>
    <property type="match status" value="2"/>
</dbReference>
<sequence>NGTNGEEDKLNWKIHVCSENNFPTAAGLASSAAGYACLVCALGKLYGVEGDLSDIARSIYGGFVVWNKGVLPDGSDSCATQIATESHWPQLRALIFVSDQEKQIGSTSGMGTTVNTSELLQKRIETIEPKVERITEAIRNRDFTTFAEITMKVAYTFDAGPNACLYLMEKDIP</sequence>